<evidence type="ECO:0000313" key="2">
    <source>
        <dbReference type="EMBL" id="RVW25353.1"/>
    </source>
</evidence>
<organism evidence="1 3">
    <name type="scientific">Vitis vinifera</name>
    <name type="common">Grape</name>
    <dbReference type="NCBI Taxonomy" id="29760"/>
    <lineage>
        <taxon>Eukaryota</taxon>
        <taxon>Viridiplantae</taxon>
        <taxon>Streptophyta</taxon>
        <taxon>Embryophyta</taxon>
        <taxon>Tracheophyta</taxon>
        <taxon>Spermatophyta</taxon>
        <taxon>Magnoliopsida</taxon>
        <taxon>eudicotyledons</taxon>
        <taxon>Gunneridae</taxon>
        <taxon>Pentapetalae</taxon>
        <taxon>rosids</taxon>
        <taxon>Vitales</taxon>
        <taxon>Vitaceae</taxon>
        <taxon>Viteae</taxon>
        <taxon>Vitis</taxon>
    </lineage>
</organism>
<accession>A0A438BQ76</accession>
<dbReference type="PANTHER" id="PTHR33116:SF78">
    <property type="entry name" value="OS12G0587133 PROTEIN"/>
    <property type="match status" value="1"/>
</dbReference>
<dbReference type="EMBL" id="QGNW01002099">
    <property type="protein sequence ID" value="RVW25353.1"/>
    <property type="molecule type" value="Genomic_DNA"/>
</dbReference>
<dbReference type="EMBL" id="QGNW01002665">
    <property type="protein sequence ID" value="RVW13114.1"/>
    <property type="molecule type" value="Genomic_DNA"/>
</dbReference>
<dbReference type="AlphaFoldDB" id="A0A438BQ76"/>
<evidence type="ECO:0008006" key="4">
    <source>
        <dbReference type="Google" id="ProtNLM"/>
    </source>
</evidence>
<reference evidence="1 3" key="1">
    <citation type="journal article" date="2018" name="PLoS Genet.">
        <title>Population sequencing reveals clonal diversity and ancestral inbreeding in the grapevine cultivar Chardonnay.</title>
        <authorList>
            <person name="Roach M.J."/>
            <person name="Johnson D.L."/>
            <person name="Bohlmann J."/>
            <person name="van Vuuren H.J."/>
            <person name="Jones S.J."/>
            <person name="Pretorius I.S."/>
            <person name="Schmidt S.A."/>
            <person name="Borneman A.R."/>
        </authorList>
    </citation>
    <scope>NUCLEOTIDE SEQUENCE [LARGE SCALE GENOMIC DNA]</scope>
    <source>
        <strain evidence="3">cv. Chardonnay</strain>
        <strain evidence="1">I10V1</strain>
        <tissue evidence="1">Leaf</tissue>
    </source>
</reference>
<protein>
    <recommendedName>
        <fullName evidence="4">Reverse transcriptase domain-containing protein</fullName>
    </recommendedName>
</protein>
<evidence type="ECO:0000313" key="1">
    <source>
        <dbReference type="EMBL" id="RVW13114.1"/>
    </source>
</evidence>
<name>A0A438BQ76_VITVI</name>
<dbReference type="PANTHER" id="PTHR33116">
    <property type="entry name" value="REVERSE TRANSCRIPTASE ZINC-BINDING DOMAIN-CONTAINING PROTEIN-RELATED-RELATED"/>
    <property type="match status" value="1"/>
</dbReference>
<comment type="caution">
    <text evidence="1">The sequence shown here is derived from an EMBL/GenBank/DDBJ whole genome shotgun (WGS) entry which is preliminary data.</text>
</comment>
<gene>
    <name evidence="1" type="ORF">CK203_108694</name>
    <name evidence="2" type="ORF">CK203_117720</name>
</gene>
<proteinExistence type="predicted"/>
<sequence>MKRCISTTSFSVLVNPTSFFQSPRGLRQGDLLSPYLFVVAMEALSYDTLVFCEASEEQMTYLSLLLMWSEVISRLKINLDKSELILVGEVNNIEELVPKLGCKVGELPSSYLGLPLGAPSKSIAVWDGEEERFQRKLTMWKRQY</sequence>
<evidence type="ECO:0000313" key="3">
    <source>
        <dbReference type="Proteomes" id="UP000288805"/>
    </source>
</evidence>
<dbReference type="Proteomes" id="UP000288805">
    <property type="component" value="Unassembled WGS sequence"/>
</dbReference>